<sequence length="251" mass="27963">MHISLVAIFVCCSLATIGALPYPSPQEVQEIAFRMQNEANNIISGSPFRQVGVFGVIPVIIRLALQILILPLIYSLFTVLSLPVTLIQFFVSIPFKVIGFVLGFPWSLGLTIAAAVPVSPITSMLERAHTTNVQVTGTIGVLRVIVLLFLHIILQPLIVFLLRQLTLPFRFVRFVASLPSRFVRFILTAPQRIWHLPITIINLPLTFIKLVRAIAKRIISPISRVITLIVEVLSFIFGAPVTAFDHIYTYV</sequence>
<feature type="chain" id="PRO_5007299602" evidence="2">
    <location>
        <begin position="20"/>
        <end position="251"/>
    </location>
</feature>
<reference evidence="3 4" key="2">
    <citation type="journal article" date="2010" name="Nucleic Acids Res.">
        <title>BeetleBase in 2010: revisions to provide comprehensive genomic information for Tribolium castaneum.</title>
        <authorList>
            <person name="Kim H.S."/>
            <person name="Murphy T."/>
            <person name="Xia J."/>
            <person name="Caragea D."/>
            <person name="Park Y."/>
            <person name="Beeman R.W."/>
            <person name="Lorenzen M.D."/>
            <person name="Butcher S."/>
            <person name="Manak J.R."/>
            <person name="Brown S.J."/>
        </authorList>
    </citation>
    <scope>GENOME REANNOTATION</scope>
    <source>
        <strain evidence="3 4">Georgia GA2</strain>
    </source>
</reference>
<keyword evidence="2" id="KW-0732">Signal</keyword>
<proteinExistence type="predicted"/>
<feature type="transmembrane region" description="Helical" evidence="1">
    <location>
        <begin position="140"/>
        <end position="162"/>
    </location>
</feature>
<feature type="signal peptide" evidence="2">
    <location>
        <begin position="1"/>
        <end position="19"/>
    </location>
</feature>
<protein>
    <submittedName>
        <fullName evidence="3">Uncharacterized protein</fullName>
    </submittedName>
</protein>
<evidence type="ECO:0000313" key="4">
    <source>
        <dbReference type="Proteomes" id="UP000007266"/>
    </source>
</evidence>
<gene>
    <name evidence="3" type="primary">AUGUSTUS-3.0.2_31419</name>
    <name evidence="3" type="ORF">TcasGA2_TC031419</name>
</gene>
<feature type="transmembrane region" description="Helical" evidence="1">
    <location>
        <begin position="225"/>
        <end position="244"/>
    </location>
</feature>
<organism evidence="3 4">
    <name type="scientific">Tribolium castaneum</name>
    <name type="common">Red flour beetle</name>
    <dbReference type="NCBI Taxonomy" id="7070"/>
    <lineage>
        <taxon>Eukaryota</taxon>
        <taxon>Metazoa</taxon>
        <taxon>Ecdysozoa</taxon>
        <taxon>Arthropoda</taxon>
        <taxon>Hexapoda</taxon>
        <taxon>Insecta</taxon>
        <taxon>Pterygota</taxon>
        <taxon>Neoptera</taxon>
        <taxon>Endopterygota</taxon>
        <taxon>Coleoptera</taxon>
        <taxon>Polyphaga</taxon>
        <taxon>Cucujiformia</taxon>
        <taxon>Tenebrionidae</taxon>
        <taxon>Tenebrionidae incertae sedis</taxon>
        <taxon>Tribolium</taxon>
    </lineage>
</organism>
<keyword evidence="1" id="KW-0812">Transmembrane</keyword>
<dbReference type="InParanoid" id="A0A139WAS7"/>
<evidence type="ECO:0000256" key="1">
    <source>
        <dbReference type="SAM" id="Phobius"/>
    </source>
</evidence>
<dbReference type="Proteomes" id="UP000007266">
    <property type="component" value="Linkage group 10"/>
</dbReference>
<keyword evidence="1" id="KW-1133">Transmembrane helix</keyword>
<feature type="transmembrane region" description="Helical" evidence="1">
    <location>
        <begin position="72"/>
        <end position="91"/>
    </location>
</feature>
<name>A0A139WAS7_TRICA</name>
<evidence type="ECO:0000256" key="2">
    <source>
        <dbReference type="SAM" id="SignalP"/>
    </source>
</evidence>
<feature type="transmembrane region" description="Helical" evidence="1">
    <location>
        <begin position="97"/>
        <end position="119"/>
    </location>
</feature>
<reference evidence="3 4" key="1">
    <citation type="journal article" date="2008" name="Nature">
        <title>The genome of the model beetle and pest Tribolium castaneum.</title>
        <authorList>
            <consortium name="Tribolium Genome Sequencing Consortium"/>
            <person name="Richards S."/>
            <person name="Gibbs R.A."/>
            <person name="Weinstock G.M."/>
            <person name="Brown S.J."/>
            <person name="Denell R."/>
            <person name="Beeman R.W."/>
            <person name="Gibbs R."/>
            <person name="Beeman R.W."/>
            <person name="Brown S.J."/>
            <person name="Bucher G."/>
            <person name="Friedrich M."/>
            <person name="Grimmelikhuijzen C.J."/>
            <person name="Klingler M."/>
            <person name="Lorenzen M."/>
            <person name="Richards S."/>
            <person name="Roth S."/>
            <person name="Schroder R."/>
            <person name="Tautz D."/>
            <person name="Zdobnov E.M."/>
            <person name="Muzny D."/>
            <person name="Gibbs R.A."/>
            <person name="Weinstock G.M."/>
            <person name="Attaway T."/>
            <person name="Bell S."/>
            <person name="Buhay C.J."/>
            <person name="Chandrabose M.N."/>
            <person name="Chavez D."/>
            <person name="Clerk-Blankenburg K.P."/>
            <person name="Cree A."/>
            <person name="Dao M."/>
            <person name="Davis C."/>
            <person name="Chacko J."/>
            <person name="Dinh H."/>
            <person name="Dugan-Rocha S."/>
            <person name="Fowler G."/>
            <person name="Garner T.T."/>
            <person name="Garnes J."/>
            <person name="Gnirke A."/>
            <person name="Hawes A."/>
            <person name="Hernandez J."/>
            <person name="Hines S."/>
            <person name="Holder M."/>
            <person name="Hume J."/>
            <person name="Jhangiani S.N."/>
            <person name="Joshi V."/>
            <person name="Khan Z.M."/>
            <person name="Jackson L."/>
            <person name="Kovar C."/>
            <person name="Kowis A."/>
            <person name="Lee S."/>
            <person name="Lewis L.R."/>
            <person name="Margolis J."/>
            <person name="Morgan M."/>
            <person name="Nazareth L.V."/>
            <person name="Nguyen N."/>
            <person name="Okwuonu G."/>
            <person name="Parker D."/>
            <person name="Richards S."/>
            <person name="Ruiz S.J."/>
            <person name="Santibanez J."/>
            <person name="Savard J."/>
            <person name="Scherer S.E."/>
            <person name="Schneider B."/>
            <person name="Sodergren E."/>
            <person name="Tautz D."/>
            <person name="Vattahil S."/>
            <person name="Villasana D."/>
            <person name="White C.S."/>
            <person name="Wright R."/>
            <person name="Park Y."/>
            <person name="Beeman R.W."/>
            <person name="Lord J."/>
            <person name="Oppert B."/>
            <person name="Lorenzen M."/>
            <person name="Brown S."/>
            <person name="Wang L."/>
            <person name="Savard J."/>
            <person name="Tautz D."/>
            <person name="Richards S."/>
            <person name="Weinstock G."/>
            <person name="Gibbs R.A."/>
            <person name="Liu Y."/>
            <person name="Worley K."/>
            <person name="Weinstock G."/>
            <person name="Elsik C.G."/>
            <person name="Reese J.T."/>
            <person name="Elhaik E."/>
            <person name="Landan G."/>
            <person name="Graur D."/>
            <person name="Arensburger P."/>
            <person name="Atkinson P."/>
            <person name="Beeman R.W."/>
            <person name="Beidler J."/>
            <person name="Brown S.J."/>
            <person name="Demuth J.P."/>
            <person name="Drury D.W."/>
            <person name="Du Y.Z."/>
            <person name="Fujiwara H."/>
            <person name="Lorenzen M."/>
            <person name="Maselli V."/>
            <person name="Osanai M."/>
            <person name="Park Y."/>
            <person name="Robertson H.M."/>
            <person name="Tu Z."/>
            <person name="Wang J.J."/>
            <person name="Wang S."/>
            <person name="Richards S."/>
            <person name="Song H."/>
            <person name="Zhang L."/>
            <person name="Sodergren E."/>
            <person name="Werner D."/>
            <person name="Stanke M."/>
            <person name="Morgenstern B."/>
            <person name="Solovyev V."/>
            <person name="Kosarev P."/>
            <person name="Brown G."/>
            <person name="Chen H.C."/>
            <person name="Ermolaeva O."/>
            <person name="Hlavina W."/>
            <person name="Kapustin Y."/>
            <person name="Kiryutin B."/>
            <person name="Kitts P."/>
            <person name="Maglott D."/>
            <person name="Pruitt K."/>
            <person name="Sapojnikov V."/>
            <person name="Souvorov A."/>
            <person name="Mackey A.J."/>
            <person name="Waterhouse R.M."/>
            <person name="Wyder S."/>
            <person name="Zdobnov E.M."/>
            <person name="Zdobnov E.M."/>
            <person name="Wyder S."/>
            <person name="Kriventseva E.V."/>
            <person name="Kadowaki T."/>
            <person name="Bork P."/>
            <person name="Aranda M."/>
            <person name="Bao R."/>
            <person name="Beermann A."/>
            <person name="Berns N."/>
            <person name="Bolognesi R."/>
            <person name="Bonneton F."/>
            <person name="Bopp D."/>
            <person name="Brown S.J."/>
            <person name="Bucher G."/>
            <person name="Butts T."/>
            <person name="Chaumot A."/>
            <person name="Denell R.E."/>
            <person name="Ferrier D.E."/>
            <person name="Friedrich M."/>
            <person name="Gordon C.M."/>
            <person name="Jindra M."/>
            <person name="Klingler M."/>
            <person name="Lan Q."/>
            <person name="Lattorff H.M."/>
            <person name="Laudet V."/>
            <person name="von Levetsow C."/>
            <person name="Liu Z."/>
            <person name="Lutz R."/>
            <person name="Lynch J.A."/>
            <person name="da Fonseca R.N."/>
            <person name="Posnien N."/>
            <person name="Reuter R."/>
            <person name="Roth S."/>
            <person name="Savard J."/>
            <person name="Schinko J.B."/>
            <person name="Schmitt C."/>
            <person name="Schoppmeier M."/>
            <person name="Schroder R."/>
            <person name="Shippy T.D."/>
            <person name="Simonnet F."/>
            <person name="Marques-Souza H."/>
            <person name="Tautz D."/>
            <person name="Tomoyasu Y."/>
            <person name="Trauner J."/>
            <person name="Van der Zee M."/>
            <person name="Vervoort M."/>
            <person name="Wittkopp N."/>
            <person name="Wimmer E.A."/>
            <person name="Yang X."/>
            <person name="Jones A.K."/>
            <person name="Sattelle D.B."/>
            <person name="Ebert P.R."/>
            <person name="Nelson D."/>
            <person name="Scott J.G."/>
            <person name="Beeman R.W."/>
            <person name="Muthukrishnan S."/>
            <person name="Kramer K.J."/>
            <person name="Arakane Y."/>
            <person name="Beeman R.W."/>
            <person name="Zhu Q."/>
            <person name="Hogenkamp D."/>
            <person name="Dixit R."/>
            <person name="Oppert B."/>
            <person name="Jiang H."/>
            <person name="Zou Z."/>
            <person name="Marshall J."/>
            <person name="Elpidina E."/>
            <person name="Vinokurov K."/>
            <person name="Oppert C."/>
            <person name="Zou Z."/>
            <person name="Evans J."/>
            <person name="Lu Z."/>
            <person name="Zhao P."/>
            <person name="Sumathipala N."/>
            <person name="Altincicek B."/>
            <person name="Vilcinskas A."/>
            <person name="Williams M."/>
            <person name="Hultmark D."/>
            <person name="Hetru C."/>
            <person name="Jiang H."/>
            <person name="Grimmelikhuijzen C.J."/>
            <person name="Hauser F."/>
            <person name="Cazzamali G."/>
            <person name="Williamson M."/>
            <person name="Park Y."/>
            <person name="Li B."/>
            <person name="Tanaka Y."/>
            <person name="Predel R."/>
            <person name="Neupert S."/>
            <person name="Schachtner J."/>
            <person name="Verleyen P."/>
            <person name="Raible F."/>
            <person name="Bork P."/>
            <person name="Friedrich M."/>
            <person name="Walden K.K."/>
            <person name="Robertson H.M."/>
            <person name="Angeli S."/>
            <person name="Foret S."/>
            <person name="Bucher G."/>
            <person name="Schuetz S."/>
            <person name="Maleszka R."/>
            <person name="Wimmer E.A."/>
            <person name="Beeman R.W."/>
            <person name="Lorenzen M."/>
            <person name="Tomoyasu Y."/>
            <person name="Miller S.C."/>
            <person name="Grossmann D."/>
            <person name="Bucher G."/>
        </authorList>
    </citation>
    <scope>NUCLEOTIDE SEQUENCE [LARGE SCALE GENOMIC DNA]</scope>
    <source>
        <strain evidence="3 4">Georgia GA2</strain>
    </source>
</reference>
<feature type="transmembrane region" description="Helical" evidence="1">
    <location>
        <begin position="193"/>
        <end position="213"/>
    </location>
</feature>
<dbReference type="EMBL" id="KQ971380">
    <property type="protein sequence ID" value="KYB25000.1"/>
    <property type="molecule type" value="Genomic_DNA"/>
</dbReference>
<evidence type="ECO:0000313" key="3">
    <source>
        <dbReference type="EMBL" id="KYB25000.1"/>
    </source>
</evidence>
<keyword evidence="1" id="KW-0472">Membrane</keyword>
<accession>A0A139WAS7</accession>
<keyword evidence="4" id="KW-1185">Reference proteome</keyword>
<feature type="transmembrane region" description="Helical" evidence="1">
    <location>
        <begin position="43"/>
        <end position="65"/>
    </location>
</feature>
<dbReference type="AlphaFoldDB" id="A0A139WAS7"/>